<dbReference type="EMBL" id="JAROKN010000063">
    <property type="protein sequence ID" value="MDF9279189.1"/>
    <property type="molecule type" value="Genomic_DNA"/>
</dbReference>
<accession>A0ABT6CYV9</accession>
<evidence type="ECO:0000256" key="1">
    <source>
        <dbReference type="ARBA" id="ARBA00009902"/>
    </source>
</evidence>
<protein>
    <recommendedName>
        <fullName evidence="2">beta-fructofuranosidase</fullName>
        <ecNumber evidence="2">3.2.1.26</ecNumber>
    </recommendedName>
</protein>
<dbReference type="Pfam" id="PF00251">
    <property type="entry name" value="Glyco_hydro_32N"/>
    <property type="match status" value="1"/>
</dbReference>
<dbReference type="InterPro" id="IPR013148">
    <property type="entry name" value="Glyco_hydro_32_N"/>
</dbReference>
<dbReference type="InterPro" id="IPR051214">
    <property type="entry name" value="GH32_Enzymes"/>
</dbReference>
<evidence type="ECO:0000256" key="5">
    <source>
        <dbReference type="SAM" id="MobiDB-lite"/>
    </source>
</evidence>
<dbReference type="Proteomes" id="UP001220456">
    <property type="component" value="Unassembled WGS sequence"/>
</dbReference>
<dbReference type="Gene3D" id="2.115.10.20">
    <property type="entry name" value="Glycosyl hydrolase domain, family 43"/>
    <property type="match status" value="1"/>
</dbReference>
<feature type="region of interest" description="Disordered" evidence="5">
    <location>
        <begin position="1"/>
        <end position="27"/>
    </location>
</feature>
<dbReference type="EC" id="3.2.1.26" evidence="2"/>
<comment type="caution">
    <text evidence="7">The sequence shown here is derived from an EMBL/GenBank/DDBJ whole genome shotgun (WGS) entry which is preliminary data.</text>
</comment>
<reference evidence="7 8" key="1">
    <citation type="journal article" date="2023" name="Int. J. Syst. Evol. Microbiol.">
        <title>Arthrobacter vasquezii sp. nov., isolated from a soil sample from Union Glacier, Antarctica.</title>
        <authorList>
            <person name="Valenzuela-Ibaceta F."/>
            <person name="Carrasco V."/>
            <person name="Lagos-Moraga S."/>
            <person name="Dietz-Vargas C."/>
            <person name="Navarro C.A."/>
            <person name="Perez-Donoso J.M."/>
        </authorList>
    </citation>
    <scope>NUCLEOTIDE SEQUENCE [LARGE SCALE GENOMIC DNA]</scope>
    <source>
        <strain evidence="7 8">EH-1B-1</strain>
    </source>
</reference>
<dbReference type="RefSeq" id="WP_277359539.1">
    <property type="nucleotide sequence ID" value="NZ_JAROKN010000063.1"/>
</dbReference>
<dbReference type="SUPFAM" id="SSF75005">
    <property type="entry name" value="Arabinanase/levansucrase/invertase"/>
    <property type="match status" value="1"/>
</dbReference>
<evidence type="ECO:0000256" key="4">
    <source>
        <dbReference type="ARBA" id="ARBA00023295"/>
    </source>
</evidence>
<dbReference type="InterPro" id="IPR018053">
    <property type="entry name" value="Glyco_hydro_32_AS"/>
</dbReference>
<dbReference type="PANTHER" id="PTHR43101:SF1">
    <property type="entry name" value="BETA-FRUCTOSIDASE"/>
    <property type="match status" value="1"/>
</dbReference>
<keyword evidence="8" id="KW-1185">Reference proteome</keyword>
<name>A0ABT6CYV9_9MICC</name>
<dbReference type="InterPro" id="IPR023296">
    <property type="entry name" value="Glyco_hydro_beta-prop_sf"/>
</dbReference>
<organism evidence="7 8">
    <name type="scientific">Arthrobacter vasquezii</name>
    <dbReference type="NCBI Taxonomy" id="2977629"/>
    <lineage>
        <taxon>Bacteria</taxon>
        <taxon>Bacillati</taxon>
        <taxon>Actinomycetota</taxon>
        <taxon>Actinomycetes</taxon>
        <taxon>Micrococcales</taxon>
        <taxon>Micrococcaceae</taxon>
        <taxon>Arthrobacter</taxon>
    </lineage>
</organism>
<feature type="domain" description="Glycosyl hydrolase family 32 N-terminal" evidence="6">
    <location>
        <begin position="19"/>
        <end position="322"/>
    </location>
</feature>
<dbReference type="InterPro" id="IPR001362">
    <property type="entry name" value="Glyco_hydro_32"/>
</dbReference>
<dbReference type="PANTHER" id="PTHR43101">
    <property type="entry name" value="BETA-FRUCTOSIDASE"/>
    <property type="match status" value="1"/>
</dbReference>
<keyword evidence="3 7" id="KW-0378">Hydrolase</keyword>
<dbReference type="PROSITE" id="PS00609">
    <property type="entry name" value="GLYCOSYL_HYDROL_F32"/>
    <property type="match status" value="1"/>
</dbReference>
<dbReference type="Gene3D" id="2.60.120.560">
    <property type="entry name" value="Exo-inulinase, domain 1"/>
    <property type="match status" value="1"/>
</dbReference>
<gene>
    <name evidence="7" type="ORF">P4U43_15475</name>
</gene>
<evidence type="ECO:0000259" key="6">
    <source>
        <dbReference type="Pfam" id="PF00251"/>
    </source>
</evidence>
<evidence type="ECO:0000256" key="2">
    <source>
        <dbReference type="ARBA" id="ARBA00012758"/>
    </source>
</evidence>
<evidence type="ECO:0000256" key="3">
    <source>
        <dbReference type="ARBA" id="ARBA00022801"/>
    </source>
</evidence>
<dbReference type="CDD" id="cd08996">
    <property type="entry name" value="GH32_FFase"/>
    <property type="match status" value="1"/>
</dbReference>
<evidence type="ECO:0000313" key="7">
    <source>
        <dbReference type="EMBL" id="MDF9279189.1"/>
    </source>
</evidence>
<dbReference type="GO" id="GO:0016787">
    <property type="term" value="F:hydrolase activity"/>
    <property type="evidence" value="ECO:0007669"/>
    <property type="project" value="UniProtKB-KW"/>
</dbReference>
<sequence length="429" mass="46485">MNSSASPTVAVDRAFPTLHPRPQQGWLNDPNGICYRDGRWHVFFQHNPDSARHAAITWGHVSSPDLLRWEEEPVALRPQPGGPDALGCWSGVMADENGVPTAVYSGVQDASGHAQVTLARGSADLRTWQQDGEVAAGIPADQSITDVRDPFVFRWNGARYAIQGAGLEDGRGALLLYDATELSAWTYLGIWLTTEHPAAAAAQANIWECPQLVEVDGRWVLIVSLWKRRNGEHHLSGVAHLIGSMHDDGDGRPVYEPETCAATDGGPDYYAPQAVPVGDRVMLWGWSWESRAEEEADAAGWAGVLTFPRELGVVDGELVVKPARELVGYRRSARVAGAVTELPAVAEAVVSPRGDARVSLALVSPSGSRELYSVETARGVRVLLDASIVEVYREGSTAVTFRAYPVQDEKWELTVTGSAVVEAWELGLP</sequence>
<proteinExistence type="inferred from homology"/>
<comment type="similarity">
    <text evidence="1">Belongs to the glycosyl hydrolase 32 family.</text>
</comment>
<keyword evidence="4" id="KW-0326">Glycosidase</keyword>
<dbReference type="SMART" id="SM00640">
    <property type="entry name" value="Glyco_32"/>
    <property type="match status" value="1"/>
</dbReference>
<evidence type="ECO:0000313" key="8">
    <source>
        <dbReference type="Proteomes" id="UP001220456"/>
    </source>
</evidence>